<comment type="caution">
    <text evidence="2">The sequence shown here is derived from an EMBL/GenBank/DDBJ whole genome shotgun (WGS) entry which is preliminary data.</text>
</comment>
<name>A0A4Z0YK58_9PEZI</name>
<feature type="repeat" description="ANK" evidence="1">
    <location>
        <begin position="72"/>
        <end position="104"/>
    </location>
</feature>
<protein>
    <submittedName>
        <fullName evidence="2">Uncharacterized protein</fullName>
    </submittedName>
</protein>
<keyword evidence="3" id="KW-1185">Reference proteome</keyword>
<dbReference type="EMBL" id="SKBN01000080">
    <property type="protein sequence ID" value="TGJ83917.1"/>
    <property type="molecule type" value="Genomic_DNA"/>
</dbReference>
<evidence type="ECO:0000313" key="2">
    <source>
        <dbReference type="EMBL" id="TGJ83917.1"/>
    </source>
</evidence>
<reference evidence="2 3" key="1">
    <citation type="submission" date="2019-03" db="EMBL/GenBank/DDBJ databases">
        <title>Draft genome sequence of Xylaria hypoxylon DSM 108379, a ubiquitous saprotrophic-parasitic fungi on hardwood.</title>
        <authorList>
            <person name="Buettner E."/>
            <person name="Leonhardt S."/>
            <person name="Gebauer A.M."/>
            <person name="Liers C."/>
            <person name="Hofrichter M."/>
            <person name="Kellner H."/>
        </authorList>
    </citation>
    <scope>NUCLEOTIDE SEQUENCE [LARGE SCALE GENOMIC DNA]</scope>
    <source>
        <strain evidence="2 3">DSM 108379</strain>
    </source>
</reference>
<dbReference type="SUPFAM" id="SSF48403">
    <property type="entry name" value="Ankyrin repeat"/>
    <property type="match status" value="1"/>
</dbReference>
<dbReference type="InterPro" id="IPR002110">
    <property type="entry name" value="Ankyrin_rpt"/>
</dbReference>
<organism evidence="2 3">
    <name type="scientific">Xylaria hypoxylon</name>
    <dbReference type="NCBI Taxonomy" id="37992"/>
    <lineage>
        <taxon>Eukaryota</taxon>
        <taxon>Fungi</taxon>
        <taxon>Dikarya</taxon>
        <taxon>Ascomycota</taxon>
        <taxon>Pezizomycotina</taxon>
        <taxon>Sordariomycetes</taxon>
        <taxon>Xylariomycetidae</taxon>
        <taxon>Xylariales</taxon>
        <taxon>Xylariaceae</taxon>
        <taxon>Xylaria</taxon>
    </lineage>
</organism>
<dbReference type="SMART" id="SM00248">
    <property type="entry name" value="ANK"/>
    <property type="match status" value="2"/>
</dbReference>
<dbReference type="Proteomes" id="UP000297716">
    <property type="component" value="Unassembled WGS sequence"/>
</dbReference>
<proteinExistence type="predicted"/>
<dbReference type="Gene3D" id="1.25.40.20">
    <property type="entry name" value="Ankyrin repeat-containing domain"/>
    <property type="match status" value="1"/>
</dbReference>
<dbReference type="STRING" id="37992.A0A4Z0YK58"/>
<dbReference type="PROSITE" id="PS50088">
    <property type="entry name" value="ANK_REPEAT"/>
    <property type="match status" value="1"/>
</dbReference>
<accession>A0A4Z0YK58</accession>
<dbReference type="Pfam" id="PF13857">
    <property type="entry name" value="Ank_5"/>
    <property type="match status" value="1"/>
</dbReference>
<keyword evidence="1" id="KW-0040">ANK repeat</keyword>
<dbReference type="AlphaFoldDB" id="A0A4Z0YK58"/>
<evidence type="ECO:0000256" key="1">
    <source>
        <dbReference type="PROSITE-ProRule" id="PRU00023"/>
    </source>
</evidence>
<dbReference type="InterPro" id="IPR036770">
    <property type="entry name" value="Ankyrin_rpt-contain_sf"/>
</dbReference>
<gene>
    <name evidence="2" type="ORF">E0Z10_g4864</name>
</gene>
<dbReference type="PROSITE" id="PS50297">
    <property type="entry name" value="ANK_REP_REGION"/>
    <property type="match status" value="1"/>
</dbReference>
<sequence>MGREALYTARVHLIEPLPSSNTKLRQPQMSPSNLSLYRIIFLMLLRKRTSGLQSDNDVADGVRIDLDAIDFEGQAVIHLAVAGGDVTLVEMLIDRGVDYTKLDACGKSPLEIALAHGHDPLVDMLETRTGVDTSQLQSQKLRHIQQVLAYEKELTLRLIVSGDFASRLHGRTIERKSS</sequence>
<evidence type="ECO:0000313" key="3">
    <source>
        <dbReference type="Proteomes" id="UP000297716"/>
    </source>
</evidence>
<dbReference type="OrthoDB" id="195446at2759"/>